<protein>
    <recommendedName>
        <fullName evidence="4">Major capsid protein N-terminal domain-containing protein</fullName>
    </recommendedName>
</protein>
<dbReference type="Pfam" id="PF04451">
    <property type="entry name" value="Capsid_NCLDV"/>
    <property type="match status" value="1"/>
</dbReference>
<evidence type="ECO:0000259" key="2">
    <source>
        <dbReference type="Pfam" id="PF16903"/>
    </source>
</evidence>
<organism evidence="3">
    <name type="scientific">viral metagenome</name>
    <dbReference type="NCBI Taxonomy" id="1070528"/>
    <lineage>
        <taxon>unclassified sequences</taxon>
        <taxon>metagenomes</taxon>
        <taxon>organismal metagenomes</taxon>
    </lineage>
</organism>
<evidence type="ECO:0000259" key="1">
    <source>
        <dbReference type="Pfam" id="PF04451"/>
    </source>
</evidence>
<dbReference type="InterPro" id="IPR007542">
    <property type="entry name" value="MCP_C"/>
</dbReference>
<dbReference type="SUPFAM" id="SSF49749">
    <property type="entry name" value="Group II dsDNA viruses VP"/>
    <property type="match status" value="2"/>
</dbReference>
<reference evidence="3" key="1">
    <citation type="journal article" date="2020" name="Nature">
        <title>Giant virus diversity and host interactions through global metagenomics.</title>
        <authorList>
            <person name="Schulz F."/>
            <person name="Roux S."/>
            <person name="Paez-Espino D."/>
            <person name="Jungbluth S."/>
            <person name="Walsh D.A."/>
            <person name="Denef V.J."/>
            <person name="McMahon K.D."/>
            <person name="Konstantinidis K.T."/>
            <person name="Eloe-Fadrosh E.A."/>
            <person name="Kyrpides N.C."/>
            <person name="Woyke T."/>
        </authorList>
    </citation>
    <scope>NUCLEOTIDE SEQUENCE</scope>
    <source>
        <strain evidence="3">GVMAG-M-3300020192-26</strain>
    </source>
</reference>
<accession>A0A6C0CAH1</accession>
<evidence type="ECO:0008006" key="4">
    <source>
        <dbReference type="Google" id="ProtNLM"/>
    </source>
</evidence>
<name>A0A6C0CAH1_9ZZZZ</name>
<dbReference type="InterPro" id="IPR038519">
    <property type="entry name" value="MCP_C_sf"/>
</dbReference>
<feature type="domain" description="Major capsid protein N-terminal" evidence="2">
    <location>
        <begin position="25"/>
        <end position="228"/>
    </location>
</feature>
<dbReference type="InterPro" id="IPR016112">
    <property type="entry name" value="VP_dsDNA_II"/>
</dbReference>
<dbReference type="AlphaFoldDB" id="A0A6C0CAH1"/>
<dbReference type="GO" id="GO:0005198">
    <property type="term" value="F:structural molecule activity"/>
    <property type="evidence" value="ECO:0007669"/>
    <property type="project" value="InterPro"/>
</dbReference>
<dbReference type="EMBL" id="MN739369">
    <property type="protein sequence ID" value="QHT01333.1"/>
    <property type="molecule type" value="Genomic_DNA"/>
</dbReference>
<dbReference type="Pfam" id="PF16903">
    <property type="entry name" value="Capsid_N"/>
    <property type="match status" value="1"/>
</dbReference>
<sequence>MPLGTFQLIFVGAQNIYTTENPEITLFRTVYKRHTNFAIDAVEEFFTSKIGFGQTVRCKLSKNGDLLSKLGLSLKLSNPNRRKPECENICDANPFKNKCSCHRCLLNDPCDDVTYGWVNAIGHVVIDYIELYVGESLVDRHYGEWLEIWTELSQTAEKRLGYYEMIGKKDPLSYTVDSFTGEMDVFIPFSFWFCRNIGLALPVLSLIYHDVDIVIRFRPLEQCWVSNKRNVPCPVVTMEGNLVAEYIYLCSEERRTFYKQSHVYLMEQLQLNENNTSEFNVGRMNIQLDFMHPVKEMIWFVQRKDVVGPPDGVWESDCSYPKGNDHFNFTSSTIPRRYRPAETFIAAKLQLSGVDRTIFWPASYYRLIQNYYYHTRIPTANNIYTYSFCLAPEDHQPTGECNMSMVDNARLCIKLGNRDKCNQYGVRIKIYAINYNVFFITGGMGAPMFYN</sequence>
<feature type="domain" description="Major capsid protein C-terminal" evidence="1">
    <location>
        <begin position="253"/>
        <end position="445"/>
    </location>
</feature>
<evidence type="ECO:0000313" key="3">
    <source>
        <dbReference type="EMBL" id="QHT01333.1"/>
    </source>
</evidence>
<dbReference type="InterPro" id="IPR031654">
    <property type="entry name" value="Capsid_N"/>
</dbReference>
<proteinExistence type="predicted"/>
<dbReference type="Gene3D" id="2.70.9.10">
    <property type="entry name" value="Adenovirus Type 2 Hexon, domain 4"/>
    <property type="match status" value="1"/>
</dbReference>
<dbReference type="Gene3D" id="2.70.9.20">
    <property type="entry name" value="Major capsid protein Vp54"/>
    <property type="match status" value="1"/>
</dbReference>